<accession>A0A2P5BIW3</accession>
<name>A0A2P5BIW3_TREOI</name>
<proteinExistence type="predicted"/>
<protein>
    <submittedName>
        <fullName evidence="1">Uncharacterized protein</fullName>
    </submittedName>
</protein>
<dbReference type="EMBL" id="JXTC01000512">
    <property type="protein sequence ID" value="PON48727.1"/>
    <property type="molecule type" value="Genomic_DNA"/>
</dbReference>
<comment type="caution">
    <text evidence="1">The sequence shown here is derived from an EMBL/GenBank/DDBJ whole genome shotgun (WGS) entry which is preliminary data.</text>
</comment>
<keyword evidence="2" id="KW-1185">Reference proteome</keyword>
<organism evidence="1 2">
    <name type="scientific">Trema orientale</name>
    <name type="common">Charcoal tree</name>
    <name type="synonym">Celtis orientalis</name>
    <dbReference type="NCBI Taxonomy" id="63057"/>
    <lineage>
        <taxon>Eukaryota</taxon>
        <taxon>Viridiplantae</taxon>
        <taxon>Streptophyta</taxon>
        <taxon>Embryophyta</taxon>
        <taxon>Tracheophyta</taxon>
        <taxon>Spermatophyta</taxon>
        <taxon>Magnoliopsida</taxon>
        <taxon>eudicotyledons</taxon>
        <taxon>Gunneridae</taxon>
        <taxon>Pentapetalae</taxon>
        <taxon>rosids</taxon>
        <taxon>fabids</taxon>
        <taxon>Rosales</taxon>
        <taxon>Cannabaceae</taxon>
        <taxon>Trema</taxon>
    </lineage>
</organism>
<feature type="non-terminal residue" evidence="1">
    <location>
        <position position="1"/>
    </location>
</feature>
<reference evidence="2" key="1">
    <citation type="submission" date="2016-06" db="EMBL/GenBank/DDBJ databases">
        <title>Parallel loss of symbiosis genes in relatives of nitrogen-fixing non-legume Parasponia.</title>
        <authorList>
            <person name="Van Velzen R."/>
            <person name="Holmer R."/>
            <person name="Bu F."/>
            <person name="Rutten L."/>
            <person name="Van Zeijl A."/>
            <person name="Liu W."/>
            <person name="Santuari L."/>
            <person name="Cao Q."/>
            <person name="Sharma T."/>
            <person name="Shen D."/>
            <person name="Roswanjaya Y."/>
            <person name="Wardhani T."/>
            <person name="Kalhor M.S."/>
            <person name="Jansen J."/>
            <person name="Van den Hoogen J."/>
            <person name="Gungor B."/>
            <person name="Hartog M."/>
            <person name="Hontelez J."/>
            <person name="Verver J."/>
            <person name="Yang W.-C."/>
            <person name="Schijlen E."/>
            <person name="Repin R."/>
            <person name="Schilthuizen M."/>
            <person name="Schranz E."/>
            <person name="Heidstra R."/>
            <person name="Miyata K."/>
            <person name="Fedorova E."/>
            <person name="Kohlen W."/>
            <person name="Bisseling T."/>
            <person name="Smit S."/>
            <person name="Geurts R."/>
        </authorList>
    </citation>
    <scope>NUCLEOTIDE SEQUENCE [LARGE SCALE GENOMIC DNA]</scope>
    <source>
        <strain evidence="2">cv. RG33-2</strain>
    </source>
</reference>
<gene>
    <name evidence="1" type="ORF">TorRG33x02_319500</name>
</gene>
<dbReference type="Proteomes" id="UP000237000">
    <property type="component" value="Unassembled WGS sequence"/>
</dbReference>
<dbReference type="AlphaFoldDB" id="A0A2P5BIW3"/>
<evidence type="ECO:0000313" key="2">
    <source>
        <dbReference type="Proteomes" id="UP000237000"/>
    </source>
</evidence>
<evidence type="ECO:0000313" key="1">
    <source>
        <dbReference type="EMBL" id="PON48727.1"/>
    </source>
</evidence>
<dbReference type="InParanoid" id="A0A2P5BIW3"/>
<sequence length="104" mass="12093">LFCVSGLLGFIYRRCYHMPFLLSYTFLCKKSFIPSNKITTPKKKWPTRPKLHNPLEHIQKLYPKKKKKKTAGEIELISTCDDIKFIDIADLRTKPEALPTNPSI</sequence>